<accession>A0A8H4N8D3</accession>
<feature type="transmembrane region" description="Helical" evidence="2">
    <location>
        <begin position="99"/>
        <end position="122"/>
    </location>
</feature>
<keyword evidence="2" id="KW-0472">Membrane</keyword>
<sequence>MAPDACSPTRTTSTNTVFPKILATRRNLDSQTYSAFLEEAEILDSFANMEAPIRYSFSAPSKRFYCVIALGQITLLSTVVALVLLIAKYETLQNDSERAGYVIWLVFSACATSVFAMTTFIFRHQRRRMRDMQNKLRTMHSNAEAQGSQKRLDTDSSAPPQVRTETDHRQSILAQHHQEASADPTRRRSSIIASGRSRQQSSAAGEGCELSLFQTHLSSGSAERASSSLPSPPPAAVHHRQRDSAPSRLFQDDPVMMDLFHSLYSSNSNDDDDDDDDDDDNNRTPTTPTTPTHRRRPAIDARPLRLSLLSSPSATANRSSTALPDRVNTGHDSSPPATPTRPTSPGGNGAAAVLPSSFPLPPTHARFSAVRTPTAAAGHAAAPPASLRWRSLSRRERRWVGEQQQQEPEERAVWGRMAALSPCGPPSSSPMPRGGDLTDGAMVETRDGDGVALEQLPSGERRDSHVDVDGRGEEESERSKGSSGDGGAVSSRREAVDLAASRMPSLRARNGSETKGYRWVGGGEEGGVVAPSRRSSRGLVSLASTIGEGYARLEEEGCVRGGEGRRS</sequence>
<feature type="region of interest" description="Disordered" evidence="1">
    <location>
        <begin position="217"/>
        <end position="247"/>
    </location>
</feature>
<keyword evidence="2" id="KW-1133">Transmembrane helix</keyword>
<feature type="compositionally biased region" description="Low complexity" evidence="1">
    <location>
        <begin position="190"/>
        <end position="205"/>
    </location>
</feature>
<feature type="compositionally biased region" description="Low complexity" evidence="1">
    <location>
        <begin position="218"/>
        <end position="229"/>
    </location>
</feature>
<evidence type="ECO:0000256" key="2">
    <source>
        <dbReference type="SAM" id="Phobius"/>
    </source>
</evidence>
<organism evidence="3 4">
    <name type="scientific">Botryosphaeria dothidea</name>
    <dbReference type="NCBI Taxonomy" id="55169"/>
    <lineage>
        <taxon>Eukaryota</taxon>
        <taxon>Fungi</taxon>
        <taxon>Dikarya</taxon>
        <taxon>Ascomycota</taxon>
        <taxon>Pezizomycotina</taxon>
        <taxon>Dothideomycetes</taxon>
        <taxon>Dothideomycetes incertae sedis</taxon>
        <taxon>Botryosphaeriales</taxon>
        <taxon>Botryosphaeriaceae</taxon>
        <taxon>Botryosphaeria</taxon>
    </lineage>
</organism>
<dbReference type="EMBL" id="WWBZ02000033">
    <property type="protein sequence ID" value="KAF4306387.1"/>
    <property type="molecule type" value="Genomic_DNA"/>
</dbReference>
<feature type="compositionally biased region" description="Basic and acidic residues" evidence="1">
    <location>
        <begin position="164"/>
        <end position="186"/>
    </location>
</feature>
<name>A0A8H4N8D3_9PEZI</name>
<feature type="region of interest" description="Disordered" evidence="1">
    <location>
        <begin position="263"/>
        <end position="359"/>
    </location>
</feature>
<feature type="region of interest" description="Disordered" evidence="1">
    <location>
        <begin position="371"/>
        <end position="390"/>
    </location>
</feature>
<comment type="caution">
    <text evidence="3">The sequence shown here is derived from an EMBL/GenBank/DDBJ whole genome shotgun (WGS) entry which is preliminary data.</text>
</comment>
<keyword evidence="2" id="KW-0812">Transmembrane</keyword>
<reference evidence="3" key="1">
    <citation type="submission" date="2020-04" db="EMBL/GenBank/DDBJ databases">
        <title>Genome Assembly and Annotation of Botryosphaeria dothidea sdau 11-99, a Latent Pathogen of Apple Fruit Ring Rot in China.</title>
        <authorList>
            <person name="Yu C."/>
            <person name="Diao Y."/>
            <person name="Lu Q."/>
            <person name="Zhao J."/>
            <person name="Cui S."/>
            <person name="Peng C."/>
            <person name="He B."/>
            <person name="Liu H."/>
        </authorList>
    </citation>
    <scope>NUCLEOTIDE SEQUENCE [LARGE SCALE GENOMIC DNA]</scope>
    <source>
        <strain evidence="3">Sdau11-99</strain>
    </source>
</reference>
<protein>
    <submittedName>
        <fullName evidence="3">Uncharacterized protein</fullName>
    </submittedName>
</protein>
<dbReference type="AlphaFoldDB" id="A0A8H4N8D3"/>
<feature type="region of interest" description="Disordered" evidence="1">
    <location>
        <begin position="139"/>
        <end position="205"/>
    </location>
</feature>
<gene>
    <name evidence="3" type="ORF">GTA08_BOTSDO06003</name>
</gene>
<feature type="compositionally biased region" description="Acidic residues" evidence="1">
    <location>
        <begin position="269"/>
        <end position="280"/>
    </location>
</feature>
<feature type="transmembrane region" description="Helical" evidence="2">
    <location>
        <begin position="64"/>
        <end position="87"/>
    </location>
</feature>
<keyword evidence="4" id="KW-1185">Reference proteome</keyword>
<proteinExistence type="predicted"/>
<feature type="compositionally biased region" description="Low complexity" evidence="1">
    <location>
        <begin position="373"/>
        <end position="390"/>
    </location>
</feature>
<feature type="region of interest" description="Disordered" evidence="1">
    <location>
        <begin position="396"/>
        <end position="535"/>
    </location>
</feature>
<dbReference type="Proteomes" id="UP000572817">
    <property type="component" value="Unassembled WGS sequence"/>
</dbReference>
<feature type="compositionally biased region" description="Basic and acidic residues" evidence="1">
    <location>
        <begin position="459"/>
        <end position="480"/>
    </location>
</feature>
<evidence type="ECO:0000313" key="4">
    <source>
        <dbReference type="Proteomes" id="UP000572817"/>
    </source>
</evidence>
<feature type="compositionally biased region" description="Polar residues" evidence="1">
    <location>
        <begin position="139"/>
        <end position="159"/>
    </location>
</feature>
<evidence type="ECO:0000313" key="3">
    <source>
        <dbReference type="EMBL" id="KAF4306387.1"/>
    </source>
</evidence>
<dbReference type="OrthoDB" id="3944745at2759"/>
<evidence type="ECO:0000256" key="1">
    <source>
        <dbReference type="SAM" id="MobiDB-lite"/>
    </source>
</evidence>
<feature type="compositionally biased region" description="Low complexity" evidence="1">
    <location>
        <begin position="304"/>
        <end position="313"/>
    </location>
</feature>